<evidence type="ECO:0000256" key="13">
    <source>
        <dbReference type="PIRSR" id="PIRSR610972-4"/>
    </source>
</evidence>
<dbReference type="EMBL" id="DSVL01000343">
    <property type="protein sequence ID" value="HFH30046.1"/>
    <property type="molecule type" value="Genomic_DNA"/>
</dbReference>
<dbReference type="PANTHER" id="PTHR46193:SF18">
    <property type="entry name" value="HEXITOL PHOSPHATASE B"/>
    <property type="match status" value="1"/>
</dbReference>
<feature type="binding site" evidence="11">
    <location>
        <position position="75"/>
    </location>
    <ligand>
        <name>substrate</name>
    </ligand>
</feature>
<dbReference type="SFLD" id="SFLDS00003">
    <property type="entry name" value="Haloacid_Dehalogenase"/>
    <property type="match status" value="1"/>
</dbReference>
<feature type="binding site" evidence="11">
    <location>
        <begin position="113"/>
        <end position="117"/>
    </location>
    <ligand>
        <name>substrate</name>
    </ligand>
</feature>
<evidence type="ECO:0000256" key="12">
    <source>
        <dbReference type="PIRSR" id="PIRSR610972-3"/>
    </source>
</evidence>
<dbReference type="InterPro" id="IPR010972">
    <property type="entry name" value="Beta-PGM"/>
</dbReference>
<dbReference type="InterPro" id="IPR006439">
    <property type="entry name" value="HAD-SF_hydro_IA"/>
</dbReference>
<keyword evidence="2" id="KW-0597">Phosphoprotein</keyword>
<feature type="binding site" evidence="12">
    <location>
        <position position="8"/>
    </location>
    <ligand>
        <name>Mg(2+)</name>
        <dbReference type="ChEBI" id="CHEBI:18420"/>
    </ligand>
</feature>
<sequence>MIEAFIFDLDGVLVDTAKYHYMAWQKLAQSLGFDFTPEDNERLKGVSRMQSLDILLSIGGIQADEQKRLTYAEQKNAWYVEYISKMGRDEILPEADRFVREARALQLKTAIASASKNTPLILERLGIAPLFDAVIDGTHTSRAKPDPEVFLLAGKVLGLEASSCVVFEDAAAGIQAARRAGMYCVGIGLPQQLSQADVVIRTFRGLSPQAIIYQLETITF</sequence>
<comment type="similarity">
    <text evidence="1">Belongs to the HAD-like hydrolase superfamily. CbbY/CbbZ/Gph/YieH family.</text>
</comment>
<evidence type="ECO:0000313" key="14">
    <source>
        <dbReference type="EMBL" id="HFH30046.1"/>
    </source>
</evidence>
<dbReference type="SFLD" id="SFLDG01129">
    <property type="entry name" value="C1.5:_HAD__Beta-PGM__Phosphata"/>
    <property type="match status" value="1"/>
</dbReference>
<dbReference type="SFLD" id="SFLDG01135">
    <property type="entry name" value="C1.5.6:_HAD__Beta-PGM__Phospha"/>
    <property type="match status" value="1"/>
</dbReference>
<evidence type="ECO:0000256" key="3">
    <source>
        <dbReference type="ARBA" id="ARBA00022723"/>
    </source>
</evidence>
<evidence type="ECO:0000256" key="7">
    <source>
        <dbReference type="ARBA" id="ARBA00044926"/>
    </source>
</evidence>
<organism evidence="14">
    <name type="scientific">Gracilinema caldarium</name>
    <dbReference type="NCBI Taxonomy" id="215591"/>
    <lineage>
        <taxon>Bacteria</taxon>
        <taxon>Pseudomonadati</taxon>
        <taxon>Spirochaetota</taxon>
        <taxon>Spirochaetia</taxon>
        <taxon>Spirochaetales</taxon>
        <taxon>Breznakiellaceae</taxon>
        <taxon>Gracilinema</taxon>
    </lineage>
</organism>
<dbReference type="GO" id="GO:0008801">
    <property type="term" value="F:beta-phosphoglucomutase activity"/>
    <property type="evidence" value="ECO:0007669"/>
    <property type="project" value="UniProtKB-EC"/>
</dbReference>
<feature type="binding site" evidence="12">
    <location>
        <position position="10"/>
    </location>
    <ligand>
        <name>Mg(2+)</name>
        <dbReference type="ChEBI" id="CHEBI:18420"/>
    </ligand>
</feature>
<dbReference type="InterPro" id="IPR010976">
    <property type="entry name" value="B-phosphoglucomutase_hydrolase"/>
</dbReference>
<dbReference type="InterPro" id="IPR036412">
    <property type="entry name" value="HAD-like_sf"/>
</dbReference>
<dbReference type="NCBIfam" id="TIGR01990">
    <property type="entry name" value="bPGM"/>
    <property type="match status" value="1"/>
</dbReference>
<keyword evidence="6" id="KW-0119">Carbohydrate metabolism</keyword>
<dbReference type="InterPro" id="IPR051600">
    <property type="entry name" value="Beta-PGM-like"/>
</dbReference>
<dbReference type="NCBIfam" id="TIGR01509">
    <property type="entry name" value="HAD-SF-IA-v3"/>
    <property type="match status" value="1"/>
</dbReference>
<feature type="site" description="Important for catalytic activity and assists the phosphoryl transfer reaction to Asp8 by balancing charge and orienting the reacting groups" evidence="13">
    <location>
        <position position="113"/>
    </location>
</feature>
<keyword evidence="4 12" id="KW-0460">Magnesium</keyword>
<evidence type="ECO:0000256" key="4">
    <source>
        <dbReference type="ARBA" id="ARBA00022842"/>
    </source>
</evidence>
<comment type="catalytic activity">
    <reaction evidence="7">
        <text>beta-D-glucose 1-phosphate = beta-D-glucose 6-phosphate</text>
        <dbReference type="Rhea" id="RHEA:20113"/>
        <dbReference type="ChEBI" id="CHEBI:57684"/>
        <dbReference type="ChEBI" id="CHEBI:58247"/>
        <dbReference type="EC" id="5.4.2.6"/>
    </reaction>
</comment>
<evidence type="ECO:0000256" key="6">
    <source>
        <dbReference type="ARBA" id="ARBA00023277"/>
    </source>
</evidence>
<feature type="binding site" evidence="11">
    <location>
        <begin position="43"/>
        <end position="48"/>
    </location>
    <ligand>
        <name>substrate</name>
    </ligand>
</feature>
<feature type="binding site" evidence="12">
    <location>
        <position position="169"/>
    </location>
    <ligand>
        <name>Mg(2+)</name>
        <dbReference type="ChEBI" id="CHEBI:18420"/>
    </ligand>
</feature>
<evidence type="ECO:0000256" key="8">
    <source>
        <dbReference type="ARBA" id="ARBA00044968"/>
    </source>
</evidence>
<dbReference type="NCBIfam" id="TIGR02009">
    <property type="entry name" value="PGMB-YQAB-SF"/>
    <property type="match status" value="1"/>
</dbReference>
<accession>A0A7C3IR57</accession>
<dbReference type="GO" id="GO:0000287">
    <property type="term" value="F:magnesium ion binding"/>
    <property type="evidence" value="ECO:0007669"/>
    <property type="project" value="InterPro"/>
</dbReference>
<protein>
    <recommendedName>
        <fullName evidence="9">Beta-phosphoglucomutase</fullName>
        <ecNumber evidence="8">5.4.2.6</ecNumber>
    </recommendedName>
</protein>
<feature type="active site" description="Proton donor/acceptor" evidence="10">
    <location>
        <position position="10"/>
    </location>
</feature>
<comment type="cofactor">
    <cofactor evidence="12">
        <name>Mg(2+)</name>
        <dbReference type="ChEBI" id="CHEBI:18420"/>
    </cofactor>
    <text evidence="12">Binds 2 magnesium ions per subunit.</text>
</comment>
<evidence type="ECO:0000256" key="10">
    <source>
        <dbReference type="PIRSR" id="PIRSR610972-1"/>
    </source>
</evidence>
<comment type="caution">
    <text evidence="14">The sequence shown here is derived from an EMBL/GenBank/DDBJ whole genome shotgun (WGS) entry which is preliminary data.</text>
</comment>
<gene>
    <name evidence="14" type="primary">pgmB</name>
    <name evidence="14" type="ORF">ENS59_11160</name>
</gene>
<evidence type="ECO:0000256" key="11">
    <source>
        <dbReference type="PIRSR" id="PIRSR610972-2"/>
    </source>
</evidence>
<dbReference type="Gene3D" id="1.10.150.240">
    <property type="entry name" value="Putative phosphatase, domain 2"/>
    <property type="match status" value="1"/>
</dbReference>
<dbReference type="InterPro" id="IPR023214">
    <property type="entry name" value="HAD_sf"/>
</dbReference>
<feature type="binding site" evidence="11">
    <location>
        <position position="24"/>
    </location>
    <ligand>
        <name>substrate</name>
    </ligand>
</feature>
<evidence type="ECO:0000256" key="1">
    <source>
        <dbReference type="ARBA" id="ARBA00006171"/>
    </source>
</evidence>
<evidence type="ECO:0000256" key="5">
    <source>
        <dbReference type="ARBA" id="ARBA00023235"/>
    </source>
</evidence>
<dbReference type="Gene3D" id="3.40.50.1000">
    <property type="entry name" value="HAD superfamily/HAD-like"/>
    <property type="match status" value="1"/>
</dbReference>
<proteinExistence type="inferred from homology"/>
<dbReference type="CDD" id="cd02598">
    <property type="entry name" value="HAD_BPGM"/>
    <property type="match status" value="1"/>
</dbReference>
<keyword evidence="3 12" id="KW-0479">Metal-binding</keyword>
<dbReference type="AlphaFoldDB" id="A0A7C3IR57"/>
<reference evidence="14" key="1">
    <citation type="journal article" date="2020" name="mSystems">
        <title>Genome- and Community-Level Interaction Insights into Carbon Utilization and Element Cycling Functions of Hydrothermarchaeota in Hydrothermal Sediment.</title>
        <authorList>
            <person name="Zhou Z."/>
            <person name="Liu Y."/>
            <person name="Xu W."/>
            <person name="Pan J."/>
            <person name="Luo Z.H."/>
            <person name="Li M."/>
        </authorList>
    </citation>
    <scope>NUCLEOTIDE SEQUENCE [LARGE SCALE GENOMIC DNA]</scope>
    <source>
        <strain evidence="14">SpSt-503</strain>
    </source>
</reference>
<dbReference type="InterPro" id="IPR023198">
    <property type="entry name" value="PGP-like_dom2"/>
</dbReference>
<keyword evidence="5 14" id="KW-0413">Isomerase</keyword>
<feature type="active site" description="Nucleophile" evidence="10">
    <location>
        <position position="8"/>
    </location>
</feature>
<dbReference type="SUPFAM" id="SSF56784">
    <property type="entry name" value="HAD-like"/>
    <property type="match status" value="1"/>
</dbReference>
<dbReference type="PRINTS" id="PR00413">
    <property type="entry name" value="HADHALOGNASE"/>
</dbReference>
<evidence type="ECO:0000256" key="9">
    <source>
        <dbReference type="ARBA" id="ARBA00044991"/>
    </source>
</evidence>
<feature type="binding site" evidence="11">
    <location>
        <position position="51"/>
    </location>
    <ligand>
        <name>substrate</name>
    </ligand>
</feature>
<feature type="site" description="Important for catalytic activity and assists the phosphoryl transfer reaction to Asp8 by balancing charge and orienting the reacting groups" evidence="13">
    <location>
        <position position="144"/>
    </location>
</feature>
<dbReference type="Pfam" id="PF00702">
    <property type="entry name" value="Hydrolase"/>
    <property type="match status" value="1"/>
</dbReference>
<feature type="binding site" evidence="11">
    <location>
        <position position="144"/>
    </location>
    <ligand>
        <name>substrate</name>
    </ligand>
</feature>
<dbReference type="EC" id="5.4.2.6" evidence="8"/>
<dbReference type="GO" id="GO:0005975">
    <property type="term" value="P:carbohydrate metabolic process"/>
    <property type="evidence" value="ECO:0007669"/>
    <property type="project" value="InterPro"/>
</dbReference>
<dbReference type="PANTHER" id="PTHR46193">
    <property type="entry name" value="6-PHOSPHOGLUCONATE PHOSPHATASE"/>
    <property type="match status" value="1"/>
</dbReference>
<feature type="binding site" evidence="11">
    <location>
        <begin position="8"/>
        <end position="10"/>
    </location>
    <ligand>
        <name>substrate</name>
    </ligand>
</feature>
<evidence type="ECO:0000256" key="2">
    <source>
        <dbReference type="ARBA" id="ARBA00022553"/>
    </source>
</evidence>
<name>A0A7C3IR57_9SPIR</name>
<feature type="binding site" evidence="12">
    <location>
        <position position="168"/>
    </location>
    <ligand>
        <name>Mg(2+)</name>
        <dbReference type="ChEBI" id="CHEBI:18420"/>
    </ligand>
</feature>